<name>A0A9W8AJS5_9FUNG</name>
<feature type="signal peptide" evidence="1">
    <location>
        <begin position="1"/>
        <end position="19"/>
    </location>
</feature>
<comment type="caution">
    <text evidence="2">The sequence shown here is derived from an EMBL/GenBank/DDBJ whole genome shotgun (WGS) entry which is preliminary data.</text>
</comment>
<accession>A0A9W8AJS5</accession>
<sequence length="219" mass="23894">MRISYAVALIGLAAAIVAALPRQFNPRDREWSLSSPENTDDIEQGTIGATTRDEENVANRQGLGILDTHLVTADNEARQLMLELGHLMDTPINLLTLFERINATPEYAPRMVDRRVEYAYPTIGEAGLFDTLFLAALEASSGPFGEDIGQLTISVGQARLVAAAIHNEFVEIRGTFLVRDDGSVGINTGEETPDNSSYRSLQQVLAVIFDLTQANDTTD</sequence>
<protein>
    <submittedName>
        <fullName evidence="2">Uncharacterized protein</fullName>
    </submittedName>
</protein>
<evidence type="ECO:0000313" key="3">
    <source>
        <dbReference type="Proteomes" id="UP001150569"/>
    </source>
</evidence>
<proteinExistence type="predicted"/>
<evidence type="ECO:0000256" key="1">
    <source>
        <dbReference type="SAM" id="SignalP"/>
    </source>
</evidence>
<dbReference type="AlphaFoldDB" id="A0A9W8AJS5"/>
<feature type="chain" id="PRO_5040749008" evidence="1">
    <location>
        <begin position="20"/>
        <end position="219"/>
    </location>
</feature>
<dbReference type="EMBL" id="JANBPT010000049">
    <property type="protein sequence ID" value="KAJ1929069.1"/>
    <property type="molecule type" value="Genomic_DNA"/>
</dbReference>
<reference evidence="2" key="1">
    <citation type="submission" date="2022-07" db="EMBL/GenBank/DDBJ databases">
        <title>Phylogenomic reconstructions and comparative analyses of Kickxellomycotina fungi.</title>
        <authorList>
            <person name="Reynolds N.K."/>
            <person name="Stajich J.E."/>
            <person name="Barry K."/>
            <person name="Grigoriev I.V."/>
            <person name="Crous P."/>
            <person name="Smith M.E."/>
        </authorList>
    </citation>
    <scope>NUCLEOTIDE SEQUENCE</scope>
    <source>
        <strain evidence="2">RSA 861</strain>
    </source>
</reference>
<gene>
    <name evidence="2" type="ORF">IWQ60_001514</name>
</gene>
<keyword evidence="3" id="KW-1185">Reference proteome</keyword>
<evidence type="ECO:0000313" key="2">
    <source>
        <dbReference type="EMBL" id="KAJ1929069.1"/>
    </source>
</evidence>
<dbReference type="Proteomes" id="UP001150569">
    <property type="component" value="Unassembled WGS sequence"/>
</dbReference>
<organism evidence="2 3">
    <name type="scientific">Tieghemiomyces parasiticus</name>
    <dbReference type="NCBI Taxonomy" id="78921"/>
    <lineage>
        <taxon>Eukaryota</taxon>
        <taxon>Fungi</taxon>
        <taxon>Fungi incertae sedis</taxon>
        <taxon>Zoopagomycota</taxon>
        <taxon>Kickxellomycotina</taxon>
        <taxon>Dimargaritomycetes</taxon>
        <taxon>Dimargaritales</taxon>
        <taxon>Dimargaritaceae</taxon>
        <taxon>Tieghemiomyces</taxon>
    </lineage>
</organism>
<keyword evidence="1" id="KW-0732">Signal</keyword>